<dbReference type="Proteomes" id="UP001637618">
    <property type="component" value="Unassembled WGS sequence"/>
</dbReference>
<evidence type="ECO:0000313" key="1">
    <source>
        <dbReference type="EMBL" id="MFO2475851.1"/>
    </source>
</evidence>
<dbReference type="EMBL" id="JAPEQY010000001">
    <property type="protein sequence ID" value="MFO2475851.1"/>
    <property type="molecule type" value="Genomic_DNA"/>
</dbReference>
<accession>A0ACC7P9B7</accession>
<keyword evidence="2" id="KW-1185">Reference proteome</keyword>
<sequence length="63" mass="6418">MGPMAMAGQAASMAAGDAAAGMAAAEDARRKIADTVNAINKSKREEANQLISGFIATMSGVRY</sequence>
<organism evidence="1 2">
    <name type="scientific">Pseudomonas imrae</name>
    <dbReference type="NCBI Taxonomy" id="2992837"/>
    <lineage>
        <taxon>Bacteria</taxon>
        <taxon>Pseudomonadati</taxon>
        <taxon>Pseudomonadota</taxon>
        <taxon>Gammaproteobacteria</taxon>
        <taxon>Pseudomonadales</taxon>
        <taxon>Pseudomonadaceae</taxon>
        <taxon>Pseudomonas</taxon>
    </lineage>
</organism>
<name>A0ACC7P9B7_9PSED</name>
<evidence type="ECO:0000313" key="2">
    <source>
        <dbReference type="Proteomes" id="UP001637618"/>
    </source>
</evidence>
<proteinExistence type="predicted"/>
<gene>
    <name evidence="1" type="ORF">OOJ96_00320</name>
</gene>
<reference evidence="1" key="1">
    <citation type="submission" date="2022-11" db="EMBL/GenBank/DDBJ databases">
        <title>Draft genome sequences of strains of Pseudomonas imrae sp. nov.</title>
        <authorList>
            <person name="Salva Serra F."/>
            <person name="Nimje P."/>
            <person name="Moore E.R.B."/>
            <person name="Marathe N.P."/>
        </authorList>
    </citation>
    <scope>NUCLEOTIDE SEQUENCE</scope>
    <source>
        <strain evidence="1">15FMM2</strain>
    </source>
</reference>
<protein>
    <submittedName>
        <fullName evidence="1">Uncharacterized protein</fullName>
    </submittedName>
</protein>
<comment type="caution">
    <text evidence="1">The sequence shown here is derived from an EMBL/GenBank/DDBJ whole genome shotgun (WGS) entry which is preliminary data.</text>
</comment>